<reference evidence="1 2" key="1">
    <citation type="submission" date="2016-12" db="EMBL/GenBank/DDBJ databases">
        <authorList>
            <person name="Song W.-J."/>
            <person name="Kurnit D.M."/>
        </authorList>
    </citation>
    <scope>NUCLEOTIDE SEQUENCE [LARGE SCALE GENOMIC DNA]</scope>
    <source>
        <strain evidence="1 2">HSG9</strain>
    </source>
</reference>
<keyword evidence="2" id="KW-1185">Reference proteome</keyword>
<name>A0A1V6LNC3_9FLAO</name>
<organism evidence="1 2">
    <name type="scientific">Croceivirga radicis</name>
    <dbReference type="NCBI Taxonomy" id="1929488"/>
    <lineage>
        <taxon>Bacteria</taxon>
        <taxon>Pseudomonadati</taxon>
        <taxon>Bacteroidota</taxon>
        <taxon>Flavobacteriia</taxon>
        <taxon>Flavobacteriales</taxon>
        <taxon>Flavobacteriaceae</taxon>
        <taxon>Croceivirga</taxon>
    </lineage>
</organism>
<accession>A0A1V6LNC3</accession>
<dbReference type="EMBL" id="MTBC01000012">
    <property type="protein sequence ID" value="OQD41638.1"/>
    <property type="molecule type" value="Genomic_DNA"/>
</dbReference>
<comment type="caution">
    <text evidence="1">The sequence shown here is derived from an EMBL/GenBank/DDBJ whole genome shotgun (WGS) entry which is preliminary data.</text>
</comment>
<dbReference type="Gene3D" id="3.40.630.10">
    <property type="entry name" value="Zn peptidases"/>
    <property type="match status" value="1"/>
</dbReference>
<dbReference type="OrthoDB" id="9767214at2"/>
<dbReference type="PROSITE" id="PS51257">
    <property type="entry name" value="PROKAR_LIPOPROTEIN"/>
    <property type="match status" value="1"/>
</dbReference>
<evidence type="ECO:0000313" key="2">
    <source>
        <dbReference type="Proteomes" id="UP000191680"/>
    </source>
</evidence>
<dbReference type="CDD" id="cd06241">
    <property type="entry name" value="M14-like"/>
    <property type="match status" value="1"/>
</dbReference>
<proteinExistence type="predicted"/>
<gene>
    <name evidence="1" type="ORF">BUL40_14795</name>
</gene>
<dbReference type="SUPFAM" id="SSF53187">
    <property type="entry name" value="Zn-dependent exopeptidases"/>
    <property type="match status" value="1"/>
</dbReference>
<sequence length="593" mass="68475">MKSKVLLGVFLSSLFLVSCKKDPEKEKLNFSTKFELSNGLETATYEETISYYLRLAKDYSEINVQNIGTTDYGLPLHLVTFNPDANFNFGKIREDKAILLINNGIHPGESDGIDATMMLFRDLAIGKLKAPKNTVITAIPVYNVGGMHNRNSHSRANQNGPLSYGFRGNALNYDLNRDFIKMDTKNAATFASIFHMVKPDVFVDNHVSNGADYQYTLTHLFTQHNKLGNELGMYLETELKTQLEDSLQHKNWDITPYVNVFNRPPETGFSQFLDNPRYSTGYTTLWNTLGLMVETHMLKPYKKRVEGTYALMEQLISITDKDYEKIKKLKAETFKSQIEQKTYFLNWTVDTTKTSALQFKGYKADTIVSAITGKNRLKYDRSKPETYSVKYQNNYIPKDTISVPDAYILPKSYTEVLQRLKQNNVQLKEIKKDTTLTVETYRIEDYKTYGTAYEGHYPHYNTRVSTIVDTITAKKGDFLIATKQDAFRYLVETLEPIAVDSFFNWNFFDTVLQQKEGFSPYVFEDTALEIFEKDSLLKQGFEQKKATDTIFASNWYAQLDFIFKRSTYYEKAHLRYPIVRITNNLYSLEGLVY</sequence>
<dbReference type="RefSeq" id="WP_080319885.1">
    <property type="nucleotide sequence ID" value="NZ_MTBC01000012.1"/>
</dbReference>
<dbReference type="AlphaFoldDB" id="A0A1V6LNC3"/>
<evidence type="ECO:0000313" key="1">
    <source>
        <dbReference type="EMBL" id="OQD41638.1"/>
    </source>
</evidence>
<dbReference type="Proteomes" id="UP000191680">
    <property type="component" value="Unassembled WGS sequence"/>
</dbReference>
<evidence type="ECO:0008006" key="3">
    <source>
        <dbReference type="Google" id="ProtNLM"/>
    </source>
</evidence>
<protein>
    <recommendedName>
        <fullName evidence="3">Peptidase M14 carboxypeptidase A domain-containing protein</fullName>
    </recommendedName>
</protein>